<protein>
    <recommendedName>
        <fullName evidence="1">BPL/LPL catalytic domain-containing protein</fullName>
    </recommendedName>
</protein>
<name>A0A482XMJ3_LAOST</name>
<dbReference type="Pfam" id="PF03099">
    <property type="entry name" value="BPL_LplA_LipB"/>
    <property type="match status" value="1"/>
</dbReference>
<feature type="domain" description="BPL/LPL catalytic" evidence="1">
    <location>
        <begin position="396"/>
        <end position="583"/>
    </location>
</feature>
<reference evidence="2 3" key="1">
    <citation type="journal article" date="2017" name="Gigascience">
        <title>Genome sequence of the small brown planthopper, Laodelphax striatellus.</title>
        <authorList>
            <person name="Zhu J."/>
            <person name="Jiang F."/>
            <person name="Wang X."/>
            <person name="Yang P."/>
            <person name="Bao Y."/>
            <person name="Zhao W."/>
            <person name="Wang W."/>
            <person name="Lu H."/>
            <person name="Wang Q."/>
            <person name="Cui N."/>
            <person name="Li J."/>
            <person name="Chen X."/>
            <person name="Luo L."/>
            <person name="Yu J."/>
            <person name="Kang L."/>
            <person name="Cui F."/>
        </authorList>
    </citation>
    <scope>NUCLEOTIDE SEQUENCE [LARGE SCALE GENOMIC DNA]</scope>
    <source>
        <strain evidence="2">Lst14</strain>
    </source>
</reference>
<comment type="caution">
    <text evidence="2">The sequence shown here is derived from an EMBL/GenBank/DDBJ whole genome shotgun (WGS) entry which is preliminary data.</text>
</comment>
<keyword evidence="3" id="KW-1185">Reference proteome</keyword>
<dbReference type="GO" id="GO:0005737">
    <property type="term" value="C:cytoplasm"/>
    <property type="evidence" value="ECO:0007669"/>
    <property type="project" value="TreeGrafter"/>
</dbReference>
<evidence type="ECO:0000313" key="2">
    <source>
        <dbReference type="EMBL" id="RZF46937.1"/>
    </source>
</evidence>
<dbReference type="AlphaFoldDB" id="A0A482XMJ3"/>
<dbReference type="InterPro" id="IPR003142">
    <property type="entry name" value="BPL_C"/>
</dbReference>
<proteinExistence type="predicted"/>
<dbReference type="InterPro" id="IPR045864">
    <property type="entry name" value="aa-tRNA-synth_II/BPL/LPL"/>
</dbReference>
<sequence length="659" mass="73208">MTVDQPIIQCQKMQEITTKLDNILTNSKPASSGKPPNIVVYSEFQSSALCLRETLLLVLEKQRYTVYILNANQMLTAPWLNNVCLLVIAGDVSPDITNRLKSYVIEGNGRLLCFGSNLLEVFVPELSNAEVEDEIGTFTYSKWEHVELFHRVLKYRSSIEQDGFNSITNHIPNKISLPNAKNQLSNFDVTTTGQEENSQTPSFILLTSNSGGKTLFSNAHLEIDAANVQLKGNSSGNCKNFKNNIALSKNQTRTDNIPRVCISSDSCKNQSDPSVNHGDTFENHNVLSKNYNEIRIDIFADLLQKHFGLLCCGERSIIEPDYTVGFLFGDPACKRKFLQDLSSRLSDNGVLKLKKISVKFCVGEMDVTPTPSPTLLPVLVDDECSEFSERLFFEELRTRRLGRLGVFCKVMTSSMHVVDTRLVDGFIVVPRSLTRGVGRGENVWLSPDGCALFSLQIHVTSESQFQGRLGFLQHCVTLAAVLCVRALPGCQQLIVNLKWPNDIYADKTMKIGGAIASSIVSSRDAVCNLGVGVNLFNRLPTTCINDMIDALNARNGSRVQHLTLEKFVAILLNQFEQLIDMVEAGRIDEVIELYYKHWLHSGSKVTVQTADGREEQVTIVGIDKCGFLKVVGANNRQFSVHPDGNSFDMMSGLIAPKVH</sequence>
<dbReference type="InterPro" id="IPR004143">
    <property type="entry name" value="BPL_LPL_catalytic"/>
</dbReference>
<accession>A0A482XMJ3</accession>
<gene>
    <name evidence="2" type="ORF">LSTR_LSTR011768</name>
</gene>
<dbReference type="SUPFAM" id="SSF55681">
    <property type="entry name" value="Class II aaRS and biotin synthetases"/>
    <property type="match status" value="1"/>
</dbReference>
<dbReference type="EMBL" id="QKKF02005315">
    <property type="protein sequence ID" value="RZF46937.1"/>
    <property type="molecule type" value="Genomic_DNA"/>
</dbReference>
<dbReference type="Proteomes" id="UP000291343">
    <property type="component" value="Unassembled WGS sequence"/>
</dbReference>
<evidence type="ECO:0000259" key="1">
    <source>
        <dbReference type="PROSITE" id="PS51733"/>
    </source>
</evidence>
<dbReference type="Pfam" id="PF02237">
    <property type="entry name" value="BPL_C"/>
    <property type="match status" value="1"/>
</dbReference>
<dbReference type="InParanoid" id="A0A482XMJ3"/>
<evidence type="ECO:0000313" key="3">
    <source>
        <dbReference type="Proteomes" id="UP000291343"/>
    </source>
</evidence>
<dbReference type="PANTHER" id="PTHR12835">
    <property type="entry name" value="BIOTIN PROTEIN LIGASE"/>
    <property type="match status" value="1"/>
</dbReference>
<dbReference type="PROSITE" id="PS51733">
    <property type="entry name" value="BPL_LPL_CATALYTIC"/>
    <property type="match status" value="1"/>
</dbReference>
<organism evidence="2 3">
    <name type="scientific">Laodelphax striatellus</name>
    <name type="common">Small brown planthopper</name>
    <name type="synonym">Delphax striatella</name>
    <dbReference type="NCBI Taxonomy" id="195883"/>
    <lineage>
        <taxon>Eukaryota</taxon>
        <taxon>Metazoa</taxon>
        <taxon>Ecdysozoa</taxon>
        <taxon>Arthropoda</taxon>
        <taxon>Hexapoda</taxon>
        <taxon>Insecta</taxon>
        <taxon>Pterygota</taxon>
        <taxon>Neoptera</taxon>
        <taxon>Paraneoptera</taxon>
        <taxon>Hemiptera</taxon>
        <taxon>Auchenorrhyncha</taxon>
        <taxon>Fulgoroidea</taxon>
        <taxon>Delphacidae</taxon>
        <taxon>Criomorphinae</taxon>
        <taxon>Laodelphax</taxon>
    </lineage>
</organism>
<dbReference type="Gene3D" id="3.30.930.10">
    <property type="entry name" value="Bira Bifunctional Protein, Domain 2"/>
    <property type="match status" value="1"/>
</dbReference>
<dbReference type="OrthoDB" id="10250105at2759"/>
<dbReference type="PANTHER" id="PTHR12835:SF5">
    <property type="entry name" value="BIOTIN--PROTEIN LIGASE"/>
    <property type="match status" value="1"/>
</dbReference>
<dbReference type="GO" id="GO:0004077">
    <property type="term" value="F:biotin--[biotin carboxyl-carrier protein] ligase activity"/>
    <property type="evidence" value="ECO:0007669"/>
    <property type="project" value="TreeGrafter"/>
</dbReference>
<dbReference type="STRING" id="195883.A0A482XMJ3"/>
<dbReference type="SMR" id="A0A482XMJ3"/>